<reference evidence="2" key="3">
    <citation type="submission" date="2020-09" db="EMBL/GenBank/DDBJ databases">
        <authorList>
            <person name="Sun Q."/>
            <person name="Zhou Y."/>
        </authorList>
    </citation>
    <scope>NUCLEOTIDE SEQUENCE</scope>
    <source>
        <strain evidence="2">CGMCC 1.14984</strain>
    </source>
</reference>
<evidence type="ECO:0000313" key="4">
    <source>
        <dbReference type="Proteomes" id="UP000621856"/>
    </source>
</evidence>
<dbReference type="Proteomes" id="UP000621856">
    <property type="component" value="Unassembled WGS sequence"/>
</dbReference>
<dbReference type="Gene3D" id="1.10.3680.10">
    <property type="entry name" value="TerB-like"/>
    <property type="match status" value="1"/>
</dbReference>
<name>A0A8J3EVA0_9PROT</name>
<reference evidence="2" key="1">
    <citation type="journal article" date="2014" name="Int. J. Syst. Evol. Microbiol.">
        <title>Complete genome sequence of Corynebacterium casei LMG S-19264T (=DSM 44701T), isolated from a smear-ripened cheese.</title>
        <authorList>
            <consortium name="US DOE Joint Genome Institute (JGI-PGF)"/>
            <person name="Walter F."/>
            <person name="Albersmeier A."/>
            <person name="Kalinowski J."/>
            <person name="Ruckert C."/>
        </authorList>
    </citation>
    <scope>NUCLEOTIDE SEQUENCE</scope>
    <source>
        <strain evidence="2">CGMCC 1.14984</strain>
    </source>
</reference>
<proteinExistence type="predicted"/>
<dbReference type="EMBL" id="BMGZ01000002">
    <property type="protein sequence ID" value="GGH99852.1"/>
    <property type="molecule type" value="Genomic_DNA"/>
</dbReference>
<dbReference type="AlphaFoldDB" id="A0A8J3EVA0"/>
<dbReference type="EMBL" id="VCJR02000002">
    <property type="protein sequence ID" value="NHK28899.1"/>
    <property type="molecule type" value="Genomic_DNA"/>
</dbReference>
<keyword evidence="5" id="KW-1185">Reference proteome</keyword>
<sequence>MHFIIAILGVIAAAAFWLYRIKLGAVAGREVYDEVKGAVRKGQWSRKADARLIETLSDPREAAAILMVQIASYDGEVTFGQKARIENLMLTNFQCEADEAQGLYSFGRMAVGQINDAANSLRHILKPIQEKLDSSEKADLVQMLDTVAEVEGEPNDRQRHLIAAVRRALLSVD</sequence>
<dbReference type="InterPro" id="IPR029024">
    <property type="entry name" value="TerB-like"/>
</dbReference>
<evidence type="ECO:0000313" key="5">
    <source>
        <dbReference type="Proteomes" id="UP000818603"/>
    </source>
</evidence>
<accession>A0A8J3EVA0</accession>
<protein>
    <recommendedName>
        <fullName evidence="1">Co-chaperone DjlA N-terminal domain-containing protein</fullName>
    </recommendedName>
</protein>
<dbReference type="RefSeq" id="WP_166426524.1">
    <property type="nucleotide sequence ID" value="NZ_BMGZ01000002.1"/>
</dbReference>
<reference evidence="3 5" key="2">
    <citation type="submission" date="2020-02" db="EMBL/GenBank/DDBJ databases">
        <title>Genome sequence of Parvularcula flava strain NH6-79.</title>
        <authorList>
            <person name="Abdul Karim M.H."/>
            <person name="Lam M.Q."/>
            <person name="Chen S.J."/>
            <person name="Yahya A."/>
            <person name="Shahir S."/>
            <person name="Shamsir M.S."/>
            <person name="Chong C.S."/>
        </authorList>
    </citation>
    <scope>NUCLEOTIDE SEQUENCE [LARGE SCALE GENOMIC DNA]</scope>
    <source>
        <strain evidence="3 5">NH6-79</strain>
    </source>
</reference>
<gene>
    <name evidence="3" type="ORF">FF098_013335</name>
    <name evidence="2" type="ORF">GCM10011355_26790</name>
</gene>
<evidence type="ECO:0000313" key="2">
    <source>
        <dbReference type="EMBL" id="GGH99852.1"/>
    </source>
</evidence>
<feature type="domain" description="Co-chaperone DjlA N-terminal" evidence="1">
    <location>
        <begin position="61"/>
        <end position="169"/>
    </location>
</feature>
<dbReference type="InterPro" id="IPR007791">
    <property type="entry name" value="DjlA_N"/>
</dbReference>
<dbReference type="Pfam" id="PF05099">
    <property type="entry name" value="TerB"/>
    <property type="match status" value="1"/>
</dbReference>
<dbReference type="SUPFAM" id="SSF158682">
    <property type="entry name" value="TerB-like"/>
    <property type="match status" value="1"/>
</dbReference>
<evidence type="ECO:0000313" key="3">
    <source>
        <dbReference type="EMBL" id="NHK28899.1"/>
    </source>
</evidence>
<dbReference type="Proteomes" id="UP000818603">
    <property type="component" value="Unassembled WGS sequence"/>
</dbReference>
<organism evidence="2 4">
    <name type="scientific">Aquisalinus luteolus</name>
    <dbReference type="NCBI Taxonomy" id="1566827"/>
    <lineage>
        <taxon>Bacteria</taxon>
        <taxon>Pseudomonadati</taxon>
        <taxon>Pseudomonadota</taxon>
        <taxon>Alphaproteobacteria</taxon>
        <taxon>Parvularculales</taxon>
        <taxon>Parvularculaceae</taxon>
        <taxon>Aquisalinus</taxon>
    </lineage>
</organism>
<evidence type="ECO:0000259" key="1">
    <source>
        <dbReference type="Pfam" id="PF05099"/>
    </source>
</evidence>
<comment type="caution">
    <text evidence="2">The sequence shown here is derived from an EMBL/GenBank/DDBJ whole genome shotgun (WGS) entry which is preliminary data.</text>
</comment>